<comment type="caution">
    <text evidence="2">The sequence shown here is derived from an EMBL/GenBank/DDBJ whole genome shotgun (WGS) entry which is preliminary data.</text>
</comment>
<evidence type="ECO:0000256" key="1">
    <source>
        <dbReference type="SAM" id="MobiDB-lite"/>
    </source>
</evidence>
<accession>A0A699TRJ2</accession>
<feature type="compositionally biased region" description="Low complexity" evidence="1">
    <location>
        <begin position="24"/>
        <end position="37"/>
    </location>
</feature>
<dbReference type="AlphaFoldDB" id="A0A699TRJ2"/>
<proteinExistence type="predicted"/>
<reference evidence="2" key="1">
    <citation type="journal article" date="2019" name="Sci. Rep.">
        <title>Draft genome of Tanacetum cinerariifolium, the natural source of mosquito coil.</title>
        <authorList>
            <person name="Yamashiro T."/>
            <person name="Shiraishi A."/>
            <person name="Satake H."/>
            <person name="Nakayama K."/>
        </authorList>
    </citation>
    <scope>NUCLEOTIDE SEQUENCE</scope>
</reference>
<name>A0A699TRJ2_TANCI</name>
<feature type="compositionally biased region" description="Basic residues" evidence="1">
    <location>
        <begin position="55"/>
        <end position="70"/>
    </location>
</feature>
<gene>
    <name evidence="2" type="ORF">Tci_884359</name>
</gene>
<feature type="region of interest" description="Disordered" evidence="1">
    <location>
        <begin position="1"/>
        <end position="70"/>
    </location>
</feature>
<protein>
    <submittedName>
        <fullName evidence="2">Uncharacterized protein</fullName>
    </submittedName>
</protein>
<evidence type="ECO:0000313" key="2">
    <source>
        <dbReference type="EMBL" id="GFD12390.1"/>
    </source>
</evidence>
<organism evidence="2">
    <name type="scientific">Tanacetum cinerariifolium</name>
    <name type="common">Dalmatian daisy</name>
    <name type="synonym">Chrysanthemum cinerariifolium</name>
    <dbReference type="NCBI Taxonomy" id="118510"/>
    <lineage>
        <taxon>Eukaryota</taxon>
        <taxon>Viridiplantae</taxon>
        <taxon>Streptophyta</taxon>
        <taxon>Embryophyta</taxon>
        <taxon>Tracheophyta</taxon>
        <taxon>Spermatophyta</taxon>
        <taxon>Magnoliopsida</taxon>
        <taxon>eudicotyledons</taxon>
        <taxon>Gunneridae</taxon>
        <taxon>Pentapetalae</taxon>
        <taxon>asterids</taxon>
        <taxon>campanulids</taxon>
        <taxon>Asterales</taxon>
        <taxon>Asteraceae</taxon>
        <taxon>Asteroideae</taxon>
        <taxon>Anthemideae</taxon>
        <taxon>Anthemidinae</taxon>
        <taxon>Tanacetum</taxon>
    </lineage>
</organism>
<dbReference type="EMBL" id="BKCJ011265253">
    <property type="protein sequence ID" value="GFD12390.1"/>
    <property type="molecule type" value="Genomic_DNA"/>
</dbReference>
<feature type="compositionally biased region" description="Basic residues" evidence="1">
    <location>
        <begin position="1"/>
        <end position="16"/>
    </location>
</feature>
<sequence length="70" mass="7898">MGRKRGQRCLYQRRRPGQPAGCYRRGQAARPARQPRLGAGGPEYSPAQNGQRRNPGARHLPRRGHQAGRR</sequence>